<sequence length="218" mass="22777">MPVRLDFKSRNMALTDMSDEAASNASSLISDDGVPPSSIPHQRRALPAAAPPFPSCSSRTLRPESQAQTAKATIKPPRPASNVSSDASLLRPAGLPQPRPDPPPPPVQHQPGQDASSGRWRPSPALSQISSDQLRPAGNFHSRLPENTSSGPPGLTQPTHLHTVSPPEPPPALGEMCHQTTSSTPQGPPAPHFTTGAPRSCPKSAAALAHCWVQGSGI</sequence>
<reference evidence="2" key="1">
    <citation type="journal article" date="2022" name="bioRxiv">
        <title>Sequencing and chromosome-scale assembly of the giantPleurodeles waltlgenome.</title>
        <authorList>
            <person name="Brown T."/>
            <person name="Elewa A."/>
            <person name="Iarovenko S."/>
            <person name="Subramanian E."/>
            <person name="Araus A.J."/>
            <person name="Petzold A."/>
            <person name="Susuki M."/>
            <person name="Suzuki K.-i.T."/>
            <person name="Hayashi T."/>
            <person name="Toyoda A."/>
            <person name="Oliveira C."/>
            <person name="Osipova E."/>
            <person name="Leigh N.D."/>
            <person name="Simon A."/>
            <person name="Yun M.H."/>
        </authorList>
    </citation>
    <scope>NUCLEOTIDE SEQUENCE</scope>
    <source>
        <strain evidence="2">20211129_DDA</strain>
        <tissue evidence="2">Liver</tissue>
    </source>
</reference>
<evidence type="ECO:0000256" key="1">
    <source>
        <dbReference type="SAM" id="MobiDB-lite"/>
    </source>
</evidence>
<feature type="compositionally biased region" description="Pro residues" evidence="1">
    <location>
        <begin position="95"/>
        <end position="108"/>
    </location>
</feature>
<dbReference type="Proteomes" id="UP001066276">
    <property type="component" value="Chromosome 12"/>
</dbReference>
<evidence type="ECO:0000313" key="2">
    <source>
        <dbReference type="EMBL" id="KAJ1084303.1"/>
    </source>
</evidence>
<feature type="region of interest" description="Disordered" evidence="1">
    <location>
        <begin position="18"/>
        <end position="201"/>
    </location>
</feature>
<gene>
    <name evidence="2" type="ORF">NDU88_004455</name>
</gene>
<comment type="caution">
    <text evidence="2">The sequence shown here is derived from an EMBL/GenBank/DDBJ whole genome shotgun (WGS) entry which is preliminary data.</text>
</comment>
<keyword evidence="3" id="KW-1185">Reference proteome</keyword>
<accession>A0AAV7L4T4</accession>
<dbReference type="EMBL" id="JANPWB010000016">
    <property type="protein sequence ID" value="KAJ1084303.1"/>
    <property type="molecule type" value="Genomic_DNA"/>
</dbReference>
<proteinExistence type="predicted"/>
<feature type="compositionally biased region" description="Polar residues" evidence="1">
    <location>
        <begin position="145"/>
        <end position="162"/>
    </location>
</feature>
<protein>
    <submittedName>
        <fullName evidence="2">Uncharacterized protein</fullName>
    </submittedName>
</protein>
<name>A0AAV7L4T4_PLEWA</name>
<feature type="compositionally biased region" description="Polar residues" evidence="1">
    <location>
        <begin position="55"/>
        <end position="71"/>
    </location>
</feature>
<evidence type="ECO:0000313" key="3">
    <source>
        <dbReference type="Proteomes" id="UP001066276"/>
    </source>
</evidence>
<dbReference type="AlphaFoldDB" id="A0AAV7L4T4"/>
<organism evidence="2 3">
    <name type="scientific">Pleurodeles waltl</name>
    <name type="common">Iberian ribbed newt</name>
    <dbReference type="NCBI Taxonomy" id="8319"/>
    <lineage>
        <taxon>Eukaryota</taxon>
        <taxon>Metazoa</taxon>
        <taxon>Chordata</taxon>
        <taxon>Craniata</taxon>
        <taxon>Vertebrata</taxon>
        <taxon>Euteleostomi</taxon>
        <taxon>Amphibia</taxon>
        <taxon>Batrachia</taxon>
        <taxon>Caudata</taxon>
        <taxon>Salamandroidea</taxon>
        <taxon>Salamandridae</taxon>
        <taxon>Pleurodelinae</taxon>
        <taxon>Pleurodeles</taxon>
    </lineage>
</organism>